<proteinExistence type="predicted"/>
<name>A0A9N9ZPK1_9HYPO</name>
<feature type="coiled-coil region" evidence="1">
    <location>
        <begin position="74"/>
        <end position="101"/>
    </location>
</feature>
<dbReference type="Proteomes" id="UP000775872">
    <property type="component" value="Unassembled WGS sequence"/>
</dbReference>
<dbReference type="Gene3D" id="1.20.5.1700">
    <property type="match status" value="1"/>
</dbReference>
<protein>
    <submittedName>
        <fullName evidence="2">Uncharacterized protein</fullName>
    </submittedName>
</protein>
<accession>A0A9N9ZPK1</accession>
<dbReference type="OrthoDB" id="4741350at2759"/>
<keyword evidence="1" id="KW-0175">Coiled coil</keyword>
<organism evidence="2 3">
    <name type="scientific">Clonostachys solani</name>
    <dbReference type="NCBI Taxonomy" id="160281"/>
    <lineage>
        <taxon>Eukaryota</taxon>
        <taxon>Fungi</taxon>
        <taxon>Dikarya</taxon>
        <taxon>Ascomycota</taxon>
        <taxon>Pezizomycotina</taxon>
        <taxon>Sordariomycetes</taxon>
        <taxon>Hypocreomycetidae</taxon>
        <taxon>Hypocreales</taxon>
        <taxon>Bionectriaceae</taxon>
        <taxon>Clonostachys</taxon>
    </lineage>
</organism>
<feature type="coiled-coil region" evidence="1">
    <location>
        <begin position="134"/>
        <end position="175"/>
    </location>
</feature>
<reference evidence="3" key="1">
    <citation type="submission" date="2019-06" db="EMBL/GenBank/DDBJ databases">
        <authorList>
            <person name="Broberg M."/>
        </authorList>
    </citation>
    <scope>NUCLEOTIDE SEQUENCE [LARGE SCALE GENOMIC DNA]</scope>
</reference>
<sequence length="234" mass="28248">MSRKLYYETDSCGKGQFVKLKRSRSHGHKHHRHHHHHVVHDDIPQEYVGHEYFMIRPEDWRVMKERDRILTDNNESLTKENQDLRTSLSAAQADVRQLNDVVVPDLRCQISALQAENQALRCSLENSGEHHHELDRLRCRITALEKENKEVLETNADLRSRVRELSRQLDQNSNRRISELNTEVEYWGEKARYWRGRFEDLDKKYHRLRNKGTSCRVEKVDTTYEDFWRRHYYI</sequence>
<evidence type="ECO:0000256" key="1">
    <source>
        <dbReference type="SAM" id="Coils"/>
    </source>
</evidence>
<evidence type="ECO:0000313" key="2">
    <source>
        <dbReference type="EMBL" id="CAH0059404.1"/>
    </source>
</evidence>
<reference evidence="2 3" key="2">
    <citation type="submission" date="2021-10" db="EMBL/GenBank/DDBJ databases">
        <authorList>
            <person name="Piombo E."/>
        </authorList>
    </citation>
    <scope>NUCLEOTIDE SEQUENCE [LARGE SCALE GENOMIC DNA]</scope>
</reference>
<dbReference type="AlphaFoldDB" id="A0A9N9ZPK1"/>
<keyword evidence="3" id="KW-1185">Reference proteome</keyword>
<comment type="caution">
    <text evidence="2">The sequence shown here is derived from an EMBL/GenBank/DDBJ whole genome shotgun (WGS) entry which is preliminary data.</text>
</comment>
<gene>
    <name evidence="2" type="ORF">CSOL1703_00011440</name>
</gene>
<dbReference type="EMBL" id="CABFOC020000097">
    <property type="protein sequence ID" value="CAH0059404.1"/>
    <property type="molecule type" value="Genomic_DNA"/>
</dbReference>
<evidence type="ECO:0000313" key="3">
    <source>
        <dbReference type="Proteomes" id="UP000775872"/>
    </source>
</evidence>